<name>A0A6B2LDL2_9EUKA</name>
<dbReference type="EMBL" id="GIBP01006157">
    <property type="protein sequence ID" value="NDV35126.1"/>
    <property type="molecule type" value="Transcribed_RNA"/>
</dbReference>
<evidence type="ECO:0000256" key="4">
    <source>
        <dbReference type="ARBA" id="ARBA00022692"/>
    </source>
</evidence>
<dbReference type="PANTHER" id="PTHR45624:SF10">
    <property type="entry name" value="SLC (SOLUTE CARRIER) HOMOLOG"/>
    <property type="match status" value="1"/>
</dbReference>
<sequence>MIGLAVGSPFDFIKVRMQNSASEIKIIPTILQTYRNEGLAAFYKGLLPPLLGEGLINSVWFGTYAAVSALLQTDRTKDLTFIQGCIGGAASGVTGSFVYGPVDLIKVRVQMSTERGSARKKPLQIISQIYKAEGIKGFTRGLWPTIIREVPSTSVYFGFYNFLKTSITAKLGSFPAIAQIVSGGTAGALSWAAIYPVDVIKTRMQTTSQFSSTAQCVRHVWHNEGLPAFFKGLTPCLVRSFPVNATVFWVYEFLISWTL</sequence>
<evidence type="ECO:0000256" key="8">
    <source>
        <dbReference type="ARBA" id="ARBA00023136"/>
    </source>
</evidence>
<evidence type="ECO:0000256" key="6">
    <source>
        <dbReference type="ARBA" id="ARBA00022989"/>
    </source>
</evidence>
<evidence type="ECO:0000256" key="7">
    <source>
        <dbReference type="ARBA" id="ARBA00023128"/>
    </source>
</evidence>
<keyword evidence="8 9" id="KW-0472">Membrane</keyword>
<dbReference type="PANTHER" id="PTHR45624">
    <property type="entry name" value="MITOCHONDRIAL BASIC AMINO ACIDS TRANSPORTER-RELATED"/>
    <property type="match status" value="1"/>
</dbReference>
<dbReference type="InterPro" id="IPR023395">
    <property type="entry name" value="MCP_dom_sf"/>
</dbReference>
<organism evidence="11">
    <name type="scientific">Arcella intermedia</name>
    <dbReference type="NCBI Taxonomy" id="1963864"/>
    <lineage>
        <taxon>Eukaryota</taxon>
        <taxon>Amoebozoa</taxon>
        <taxon>Tubulinea</taxon>
        <taxon>Elardia</taxon>
        <taxon>Arcellinida</taxon>
        <taxon>Sphaerothecina</taxon>
        <taxon>Arcellidae</taxon>
        <taxon>Arcella</taxon>
    </lineage>
</organism>
<dbReference type="InterPro" id="IPR002067">
    <property type="entry name" value="MCP"/>
</dbReference>
<evidence type="ECO:0000256" key="3">
    <source>
        <dbReference type="ARBA" id="ARBA00022448"/>
    </source>
</evidence>
<feature type="repeat" description="Solcar" evidence="9">
    <location>
        <begin position="174"/>
        <end position="257"/>
    </location>
</feature>
<keyword evidence="4 9" id="KW-0812">Transmembrane</keyword>
<evidence type="ECO:0008006" key="12">
    <source>
        <dbReference type="Google" id="ProtNLM"/>
    </source>
</evidence>
<dbReference type="InterPro" id="IPR050567">
    <property type="entry name" value="Mitochondrial_Carrier"/>
</dbReference>
<keyword evidence="3 10" id="KW-0813">Transport</keyword>
<feature type="repeat" description="Solcar" evidence="9">
    <location>
        <begin position="79"/>
        <end position="166"/>
    </location>
</feature>
<dbReference type="PRINTS" id="PR00926">
    <property type="entry name" value="MITOCARRIER"/>
</dbReference>
<keyword evidence="6" id="KW-1133">Transmembrane helix</keyword>
<evidence type="ECO:0000256" key="1">
    <source>
        <dbReference type="ARBA" id="ARBA00004225"/>
    </source>
</evidence>
<dbReference type="SUPFAM" id="SSF103506">
    <property type="entry name" value="Mitochondrial carrier"/>
    <property type="match status" value="1"/>
</dbReference>
<dbReference type="GO" id="GO:0031966">
    <property type="term" value="C:mitochondrial membrane"/>
    <property type="evidence" value="ECO:0007669"/>
    <property type="project" value="UniProtKB-SubCell"/>
</dbReference>
<evidence type="ECO:0000256" key="2">
    <source>
        <dbReference type="ARBA" id="ARBA00006375"/>
    </source>
</evidence>
<proteinExistence type="inferred from homology"/>
<dbReference type="Pfam" id="PF00153">
    <property type="entry name" value="Mito_carr"/>
    <property type="match status" value="3"/>
</dbReference>
<reference evidence="11" key="1">
    <citation type="journal article" date="2020" name="J. Eukaryot. Microbiol.">
        <title>De novo Sequencing, Assembly and Annotation of the Transcriptome for the Free-Living Testate Amoeba Arcella intermedia.</title>
        <authorList>
            <person name="Ribeiro G.M."/>
            <person name="Porfirio-Sousa A.L."/>
            <person name="Maurer-Alcala X.X."/>
            <person name="Katz L.A."/>
            <person name="Lahr D.J.G."/>
        </authorList>
    </citation>
    <scope>NUCLEOTIDE SEQUENCE</scope>
</reference>
<evidence type="ECO:0000313" key="11">
    <source>
        <dbReference type="EMBL" id="NDV35126.1"/>
    </source>
</evidence>
<evidence type="ECO:0000256" key="10">
    <source>
        <dbReference type="RuleBase" id="RU000488"/>
    </source>
</evidence>
<dbReference type="AlphaFoldDB" id="A0A6B2LDL2"/>
<protein>
    <recommendedName>
        <fullName evidence="12">Mitochondrial carrier protein</fullName>
    </recommendedName>
</protein>
<evidence type="ECO:0000256" key="5">
    <source>
        <dbReference type="ARBA" id="ARBA00022737"/>
    </source>
</evidence>
<evidence type="ECO:0000256" key="9">
    <source>
        <dbReference type="PROSITE-ProRule" id="PRU00282"/>
    </source>
</evidence>
<dbReference type="InterPro" id="IPR018108">
    <property type="entry name" value="MCP_transmembrane"/>
</dbReference>
<accession>A0A6B2LDL2</accession>
<dbReference type="GO" id="GO:0022857">
    <property type="term" value="F:transmembrane transporter activity"/>
    <property type="evidence" value="ECO:0007669"/>
    <property type="project" value="TreeGrafter"/>
</dbReference>
<comment type="subcellular location">
    <subcellularLocation>
        <location evidence="1">Mitochondrion membrane</location>
        <topology evidence="1">Multi-pass membrane protein</topology>
    </subcellularLocation>
</comment>
<dbReference type="PROSITE" id="PS50920">
    <property type="entry name" value="SOLCAR"/>
    <property type="match status" value="3"/>
</dbReference>
<comment type="similarity">
    <text evidence="2 10">Belongs to the mitochondrial carrier (TC 2.A.29) family.</text>
</comment>
<feature type="repeat" description="Solcar" evidence="9">
    <location>
        <begin position="1"/>
        <end position="70"/>
    </location>
</feature>
<keyword evidence="7" id="KW-0496">Mitochondrion</keyword>
<dbReference type="Gene3D" id="1.50.40.10">
    <property type="entry name" value="Mitochondrial carrier domain"/>
    <property type="match status" value="1"/>
</dbReference>
<keyword evidence="5" id="KW-0677">Repeat</keyword>